<keyword evidence="3" id="KW-1133">Transmembrane helix</keyword>
<dbReference type="GO" id="GO:0005886">
    <property type="term" value="C:plasma membrane"/>
    <property type="evidence" value="ECO:0007669"/>
    <property type="project" value="InterPro"/>
</dbReference>
<feature type="non-terminal residue" evidence="6">
    <location>
        <position position="1"/>
    </location>
</feature>
<name>A0A4Y9FE14_9DEIN</name>
<evidence type="ECO:0000259" key="5">
    <source>
        <dbReference type="Pfam" id="PF04357"/>
    </source>
</evidence>
<dbReference type="EMBL" id="SJZF01000002">
    <property type="protein sequence ID" value="TFU27375.1"/>
    <property type="molecule type" value="Genomic_DNA"/>
</dbReference>
<proteinExistence type="predicted"/>
<gene>
    <name evidence="6" type="ORF">E0687_01155</name>
</gene>
<evidence type="ECO:0000256" key="3">
    <source>
        <dbReference type="ARBA" id="ARBA00022989"/>
    </source>
</evidence>
<dbReference type="GO" id="GO:0009306">
    <property type="term" value="P:protein secretion"/>
    <property type="evidence" value="ECO:0007669"/>
    <property type="project" value="InterPro"/>
</dbReference>
<sequence length="1903" mass="204773">RGEVQLEGLGLRLGFQGKGARVDLEGRAPGLGLAGGYGAGGLRLQLRAEGWDLGPLGLPLRATGVWGTEGGRLRLASPYGEALLVGEALLAAEVRFEGPYLEGEGRASPEGLVLALRGGYEAGGVAVRLLAEGGGPWGALALALSGEVRAPYLEPVPFRGRVWTEGGVRYRVEGPVRLMGEGLRYRGSFALPFAFLGKAGRLEGGFSGEGLRVEAEGEGAWEGLPFAFQGGYDGEPFLRVAYPGGEVALRGGEVRFALEEVASLAAPLGLPLSGEARGRLTLEGEGEASARLRYGEEAVAVEYREGTLSLLLPQRALGLAWGVREGRVWGLGELQGEGRLRLGPGLEGEVAGAFRYREVEARLEGSFSDLGVEVRLVREGLGEVRGAGRVDLWAREGEGRLDLVSPYAEGELRLFWEGARYGGEGYLRSLRYLEQEGPLRLKGEGTWAEVSWEAPLALGARYDGAWHLWAQGGGEVEGVALRVDLSWGPEGYRGRLWAEGHGLLLKGEGEGPLHLTLEGKGLPGEVVAEATLEDLFLSGKAQYRLELGQAQLEAQGSFQAGWSGLPRGQPLGQLEGQGSLLGKGEALPFRFAYRYRGGPPGVEALFLAGEAEGYRLRLAEGHLLLELDRDLTPFGLPVRLKAQADGPWQEALRVSLERPEGRLSGKAWLWPLRAELAGEVLGERVAVGYRDGEVLGDFQGPRLLGEARYRKGLSGLLTLRYPLPQGGLAGRVDLGAGLFQLQGEGAWQGRLEGGFCLPGPLGRCPGLEVWVSGSLAYQDVAFQGQYRYLAEEGYRGRVTGEGRLSSPYGGVLARGAGLGLDLVGEGLPLSGRLDLAPFRLAYRYAGPLPQGLGELRAEGVYPGEWLQGRYRYGEEELALVGLPGFQVEVSGKGVSGRLGSEGLDLVLQGFAYGPLSLSGKVAGPWREVGLDLFLQAFGRQAQARGRYGEEGLSLAFRGDLEGEVAWKETWRGRVAFKEGSLQLSGRGFPELSGEVLGERVRLAWPLLQVGEVRLDLAARQAEGEGRILKALLPGGLALRGEGESLQLGYQVPGLGLPLEGSLDLKELALTLTSPQGEGALRYAGAKVEGTLTLDLLGVTVRFQGEGDRVRLSGAHPAFPWWVAGAGRLEGEVDLLGTYRLLYRAGEQVVELSGKLLQAHLEAQGPYLSGSLSYPPAGELRVDLPLPPLESRFRGRVFGEGYRVEGVLEGAVGRILAEGRLLPLEGGLRLERASLEDFLGRYAPYLKGEVSGELALKGGQAKAQLEGKAEVAGVQVPFLFAGTVGPGLVRGEGRFGQSPFWVDLGGDRLDLSASLRGFPLHLLLMAVAGPLEGEAYWTGAVRLRLPLSQPLRGEGVLVGEALRFVGAGDELKGQAVFRLEGGRILVDRLRLVGRGSWEGGGYWSPEGSDLYLSLKDTVFTPVLQVVPPLKPYRPEGSGSLLLRLRGEGFQMEFKDFRFRLGPVAGYLPQGLLSLNGGAKAEGELLLSAPFPGRARLGLEGQLEDFRVTAKGEVSLPGLKEATPAEVAFRYPDYGVEIHLGEAQAQGTLFPLRLAGYGRLPLYYPQYYLQEGLLDVKSFFLYEDKGTYHLTGNAEVLRARLALPEAQTRQLSREGVALQAPGEKPAPVPLVFEGVRVYAERGVLVQESLAQGELKGEVFLGGSYADPYLSGQVEALWGNFRLWDSLFALDPAGSFLRFSPDRGILPQFQLKAQAETRGHKVFLEAGGEFLRENGRVKVRLEPHFTSDPALSEPEIYALLTLGTPDVTRLAETLPQVALGAALENLVLGQLERELARSLGLDRFQVQLPVLQGGDLQETRFSVGKYLSPELFLGYELDLRGEQTLSAQYRRDGLTFSLGSTFLPGDGRLARFTFTLGYDLTPALGLSFSLEAADTTRFGVGALYRW</sequence>
<dbReference type="InterPro" id="IPR007452">
    <property type="entry name" value="TamB_C"/>
</dbReference>
<evidence type="ECO:0000313" key="7">
    <source>
        <dbReference type="Proteomes" id="UP000297668"/>
    </source>
</evidence>
<evidence type="ECO:0000256" key="4">
    <source>
        <dbReference type="ARBA" id="ARBA00023136"/>
    </source>
</evidence>
<feature type="domain" description="Translocation and assembly module TamB C-terminal" evidence="5">
    <location>
        <begin position="1588"/>
        <end position="1883"/>
    </location>
</feature>
<keyword evidence="4" id="KW-0472">Membrane</keyword>
<keyword evidence="2" id="KW-0812">Transmembrane</keyword>
<evidence type="ECO:0000256" key="2">
    <source>
        <dbReference type="ARBA" id="ARBA00022692"/>
    </source>
</evidence>
<comment type="caution">
    <text evidence="6">The sequence shown here is derived from an EMBL/GenBank/DDBJ whole genome shotgun (WGS) entry which is preliminary data.</text>
</comment>
<protein>
    <submittedName>
        <fullName evidence="6">Translocation/assembly module TamB</fullName>
    </submittedName>
</protein>
<evidence type="ECO:0000256" key="1">
    <source>
        <dbReference type="ARBA" id="ARBA00004167"/>
    </source>
</evidence>
<evidence type="ECO:0000313" key="6">
    <source>
        <dbReference type="EMBL" id="TFU27375.1"/>
    </source>
</evidence>
<dbReference type="Pfam" id="PF04357">
    <property type="entry name" value="TamB"/>
    <property type="match status" value="1"/>
</dbReference>
<organism evidence="6 7">
    <name type="scientific">Thermus tengchongensis</name>
    <dbReference type="NCBI Taxonomy" id="1214928"/>
    <lineage>
        <taxon>Bacteria</taxon>
        <taxon>Thermotogati</taxon>
        <taxon>Deinococcota</taxon>
        <taxon>Deinococci</taxon>
        <taxon>Thermales</taxon>
        <taxon>Thermaceae</taxon>
        <taxon>Thermus</taxon>
    </lineage>
</organism>
<dbReference type="RefSeq" id="WP_135259386.1">
    <property type="nucleotide sequence ID" value="NZ_SJZF01000002.1"/>
</dbReference>
<comment type="subcellular location">
    <subcellularLocation>
        <location evidence="1">Membrane</location>
        <topology evidence="1">Single-pass membrane protein</topology>
    </subcellularLocation>
</comment>
<dbReference type="Proteomes" id="UP000297668">
    <property type="component" value="Unassembled WGS sequence"/>
</dbReference>
<reference evidence="6 7" key="1">
    <citation type="submission" date="2019-03" db="EMBL/GenBank/DDBJ databases">
        <title>Thermus tengchongensis species for the arsenic transformation mechanism.</title>
        <authorList>
            <person name="Yuan G.C."/>
        </authorList>
    </citation>
    <scope>NUCLEOTIDE SEQUENCE [LARGE SCALE GENOMIC DNA]</scope>
    <source>
        <strain evidence="6 7">15W</strain>
    </source>
</reference>
<accession>A0A4Y9FE14</accession>